<evidence type="ECO:0000313" key="3">
    <source>
        <dbReference type="EMBL" id="GAA0556765.1"/>
    </source>
</evidence>
<evidence type="ECO:0000313" key="4">
    <source>
        <dbReference type="Proteomes" id="UP001499951"/>
    </source>
</evidence>
<dbReference type="Proteomes" id="UP001499951">
    <property type="component" value="Unassembled WGS sequence"/>
</dbReference>
<feature type="region of interest" description="Disordered" evidence="1">
    <location>
        <begin position="88"/>
        <end position="137"/>
    </location>
</feature>
<reference evidence="3 4" key="1">
    <citation type="journal article" date="2019" name="Int. J. Syst. Evol. Microbiol.">
        <title>The Global Catalogue of Microorganisms (GCM) 10K type strain sequencing project: providing services to taxonomists for standard genome sequencing and annotation.</title>
        <authorList>
            <consortium name="The Broad Institute Genomics Platform"/>
            <consortium name="The Broad Institute Genome Sequencing Center for Infectious Disease"/>
            <person name="Wu L."/>
            <person name="Ma J."/>
        </authorList>
    </citation>
    <scope>NUCLEOTIDE SEQUENCE [LARGE SCALE GENOMIC DNA]</scope>
    <source>
        <strain evidence="3 4">JCM 15089</strain>
    </source>
</reference>
<dbReference type="EMBL" id="BAAADD010000001">
    <property type="protein sequence ID" value="GAA0556765.1"/>
    <property type="molecule type" value="Genomic_DNA"/>
</dbReference>
<comment type="caution">
    <text evidence="3">The sequence shown here is derived from an EMBL/GenBank/DDBJ whole genome shotgun (WGS) entry which is preliminary data.</text>
</comment>
<keyword evidence="4" id="KW-1185">Reference proteome</keyword>
<keyword evidence="2" id="KW-0732">Signal</keyword>
<dbReference type="RefSeq" id="WP_166930470.1">
    <property type="nucleotide sequence ID" value="NZ_BAAADD010000001.1"/>
</dbReference>
<organism evidence="3 4">
    <name type="scientific">Rhizomicrobium electricum</name>
    <dbReference type="NCBI Taxonomy" id="480070"/>
    <lineage>
        <taxon>Bacteria</taxon>
        <taxon>Pseudomonadati</taxon>
        <taxon>Pseudomonadota</taxon>
        <taxon>Alphaproteobacteria</taxon>
        <taxon>Micropepsales</taxon>
        <taxon>Micropepsaceae</taxon>
        <taxon>Rhizomicrobium</taxon>
    </lineage>
</organism>
<gene>
    <name evidence="3" type="ORF">GCM10008942_01540</name>
</gene>
<proteinExistence type="predicted"/>
<evidence type="ECO:0000256" key="2">
    <source>
        <dbReference type="SAM" id="SignalP"/>
    </source>
</evidence>
<evidence type="ECO:0000256" key="1">
    <source>
        <dbReference type="SAM" id="MobiDB-lite"/>
    </source>
</evidence>
<protein>
    <submittedName>
        <fullName evidence="3">Uncharacterized protein</fullName>
    </submittedName>
</protein>
<name>A0ABN1E0W9_9PROT</name>
<sequence length="137" mass="14447">MNAKKLSFAVAALVAAFSFSATTDAAMAGRGFHRSVHAQGAYGRGYDKHVDRSCAGGTCTGHRSLQTNRGYGYTSDRYRSCANGSCNSSTTVRGNNGNTWTRDRGVTNSDGSLNWYSNTTGPNGSASRSGTWSGPQD</sequence>
<accession>A0ABN1E0W9</accession>
<feature type="chain" id="PRO_5046686744" evidence="2">
    <location>
        <begin position="22"/>
        <end position="137"/>
    </location>
</feature>
<feature type="signal peptide" evidence="2">
    <location>
        <begin position="1"/>
        <end position="21"/>
    </location>
</feature>